<dbReference type="CDD" id="cd12829">
    <property type="entry name" value="Alr1p-like"/>
    <property type="match status" value="1"/>
</dbReference>
<dbReference type="AlphaFoldDB" id="A0A0D2C807"/>
<protein>
    <submittedName>
        <fullName evidence="8">Uncharacterized protein</fullName>
    </submittedName>
</protein>
<dbReference type="GeneID" id="27345623"/>
<evidence type="ECO:0000256" key="2">
    <source>
        <dbReference type="ARBA" id="ARBA00009765"/>
    </source>
</evidence>
<feature type="compositionally biased region" description="Polar residues" evidence="6">
    <location>
        <begin position="477"/>
        <end position="509"/>
    </location>
</feature>
<evidence type="ECO:0000256" key="3">
    <source>
        <dbReference type="ARBA" id="ARBA00022692"/>
    </source>
</evidence>
<dbReference type="PANTHER" id="PTHR21535">
    <property type="entry name" value="MAGNESIUM AND COBALT TRANSPORT PROTEIN/MITOCHONDRIAL IMPORT INNER MEMBRANE TRANSLOCASE SUBUNIT TIM8"/>
    <property type="match status" value="1"/>
</dbReference>
<dbReference type="InterPro" id="IPR002523">
    <property type="entry name" value="MgTranspt_CorA/ZnTranspt_ZntB"/>
</dbReference>
<dbReference type="Gene3D" id="3.30.460.20">
    <property type="entry name" value="CorA soluble domain-like"/>
    <property type="match status" value="1"/>
</dbReference>
<keyword evidence="4 7" id="KW-1133">Transmembrane helix</keyword>
<feature type="transmembrane region" description="Helical" evidence="7">
    <location>
        <begin position="816"/>
        <end position="841"/>
    </location>
</feature>
<keyword evidence="9" id="KW-1185">Reference proteome</keyword>
<dbReference type="GO" id="GO:0000329">
    <property type="term" value="C:fungal-type vacuole membrane"/>
    <property type="evidence" value="ECO:0007669"/>
    <property type="project" value="TreeGrafter"/>
</dbReference>
<comment type="subcellular location">
    <subcellularLocation>
        <location evidence="1">Membrane</location>
        <topology evidence="1">Multi-pass membrane protein</topology>
    </subcellularLocation>
</comment>
<name>A0A0D2C807_9EURO</name>
<dbReference type="Gene3D" id="1.20.58.340">
    <property type="entry name" value="Magnesium transport protein CorA, transmembrane region"/>
    <property type="match status" value="2"/>
</dbReference>
<dbReference type="InterPro" id="IPR045863">
    <property type="entry name" value="CorA_TM1_TM2"/>
</dbReference>
<dbReference type="Proteomes" id="UP000054466">
    <property type="component" value="Unassembled WGS sequence"/>
</dbReference>
<dbReference type="SUPFAM" id="SSF143865">
    <property type="entry name" value="CorA soluble domain-like"/>
    <property type="match status" value="1"/>
</dbReference>
<dbReference type="RefSeq" id="XP_016246826.1">
    <property type="nucleotide sequence ID" value="XM_016393407.1"/>
</dbReference>
<feature type="region of interest" description="Disordered" evidence="6">
    <location>
        <begin position="297"/>
        <end position="317"/>
    </location>
</feature>
<keyword evidence="3 7" id="KW-0812">Transmembrane</keyword>
<evidence type="ECO:0000313" key="9">
    <source>
        <dbReference type="Proteomes" id="UP000054466"/>
    </source>
</evidence>
<dbReference type="GO" id="GO:0015095">
    <property type="term" value="F:magnesium ion transmembrane transporter activity"/>
    <property type="evidence" value="ECO:0007669"/>
    <property type="project" value="InterPro"/>
</dbReference>
<evidence type="ECO:0000256" key="7">
    <source>
        <dbReference type="SAM" id="Phobius"/>
    </source>
</evidence>
<feature type="compositionally biased region" description="Basic residues" evidence="6">
    <location>
        <begin position="55"/>
        <end position="71"/>
    </location>
</feature>
<organism evidence="8 9">
    <name type="scientific">Cladophialophora immunda</name>
    <dbReference type="NCBI Taxonomy" id="569365"/>
    <lineage>
        <taxon>Eukaryota</taxon>
        <taxon>Fungi</taxon>
        <taxon>Dikarya</taxon>
        <taxon>Ascomycota</taxon>
        <taxon>Pezizomycotina</taxon>
        <taxon>Eurotiomycetes</taxon>
        <taxon>Chaetothyriomycetidae</taxon>
        <taxon>Chaetothyriales</taxon>
        <taxon>Herpotrichiellaceae</taxon>
        <taxon>Cladophialophora</taxon>
    </lineage>
</organism>
<feature type="transmembrane region" description="Helical" evidence="7">
    <location>
        <begin position="853"/>
        <end position="872"/>
    </location>
</feature>
<reference evidence="8 9" key="1">
    <citation type="submission" date="2015-01" db="EMBL/GenBank/DDBJ databases">
        <title>The Genome Sequence of Cladophialophora immunda CBS83496.</title>
        <authorList>
            <consortium name="The Broad Institute Genomics Platform"/>
            <person name="Cuomo C."/>
            <person name="de Hoog S."/>
            <person name="Gorbushina A."/>
            <person name="Stielow B."/>
            <person name="Teixiera M."/>
            <person name="Abouelleil A."/>
            <person name="Chapman S.B."/>
            <person name="Priest M."/>
            <person name="Young S.K."/>
            <person name="Wortman J."/>
            <person name="Nusbaum C."/>
            <person name="Birren B."/>
        </authorList>
    </citation>
    <scope>NUCLEOTIDE SEQUENCE [LARGE SCALE GENOMIC DNA]</scope>
    <source>
        <strain evidence="8 9">CBS 83496</strain>
    </source>
</reference>
<feature type="compositionally biased region" description="Low complexity" evidence="6">
    <location>
        <begin position="521"/>
        <end position="536"/>
    </location>
</feature>
<feature type="compositionally biased region" description="Basic and acidic residues" evidence="6">
    <location>
        <begin position="127"/>
        <end position="143"/>
    </location>
</feature>
<comment type="similarity">
    <text evidence="2">Belongs to the CorA metal ion transporter (MIT) (TC 1.A.35) family.</text>
</comment>
<dbReference type="STRING" id="569365.A0A0D2C807"/>
<feature type="region of interest" description="Disordered" evidence="6">
    <location>
        <begin position="1"/>
        <end position="255"/>
    </location>
</feature>
<dbReference type="GO" id="GO:0010961">
    <property type="term" value="P:intracellular magnesium ion homeostasis"/>
    <property type="evidence" value="ECO:0007669"/>
    <property type="project" value="TreeGrafter"/>
</dbReference>
<dbReference type="SUPFAM" id="SSF144083">
    <property type="entry name" value="Magnesium transport protein CorA, transmembrane region"/>
    <property type="match status" value="1"/>
</dbReference>
<dbReference type="InterPro" id="IPR045861">
    <property type="entry name" value="CorA_cytoplasmic_dom"/>
</dbReference>
<evidence type="ECO:0000313" key="8">
    <source>
        <dbReference type="EMBL" id="KIW26610.1"/>
    </source>
</evidence>
<feature type="compositionally biased region" description="Polar residues" evidence="6">
    <location>
        <begin position="214"/>
        <end position="224"/>
    </location>
</feature>
<dbReference type="InterPro" id="IPR044089">
    <property type="entry name" value="Alr1-like"/>
</dbReference>
<dbReference type="OrthoDB" id="29879at2759"/>
<dbReference type="PANTHER" id="PTHR21535:SF51">
    <property type="entry name" value="MANGANESE RESISTANCE PROTEIN MNR2"/>
    <property type="match status" value="1"/>
</dbReference>
<feature type="compositionally biased region" description="Polar residues" evidence="6">
    <location>
        <begin position="23"/>
        <end position="39"/>
    </location>
</feature>
<accession>A0A0D2C807</accession>
<evidence type="ECO:0000256" key="4">
    <source>
        <dbReference type="ARBA" id="ARBA00022989"/>
    </source>
</evidence>
<sequence length="879" mass="99008">MHPLPPPNRGQSSKATQSRDESQSSMSASRTGQPSSSQAPGEARLSTVSTAHVDGKKKRKHRGGKKRRNRRQSFAAPSETSAMQSGRDIPTDDPLIEEAQEAPGARPPFYQANRGNISDDSLDSEALLDHRDQPTLRPRRDSRITPFFATSYRNSLFPKLDSGSQKRQRTQPDASSSNASDNEDADDRTPLVSAGPKPKTPVEAGYGLFRVRSHTSTLSSASKQPQRKRTIGTPGHSFPKSDQSYDVNNPPSVPPSPNLEPHFGDVMVDDGNFLTRSPDSRRNLNVANKDALIMIDAHGDNEPNSAPPSPRLRPGGLQRHRSLTVPAEEDVCFPTDEVSEVGDEYYSRTQPQEQYISGQRRKRREREWPNLWVLDEWSREEKEAREAGERRAKKVSEPVFVEGRLRPQKNAWHHVEEDKQYRYTYFNEEFESTIHAETISELVQPGGTFRELFIPDPPELIESSSEEDDLLEISQITETPSALQSPKSTTAVETQSGMPSIAETTQLKTVASGKSSDKSKNSGTATPQKKPASARPSKPKKYGPRPTFWLDVLCPTDQEMRVLAKTFGIHALTSEDIMMQEAREKVELFRNYYFINYRTFEQDTNSEDYLEPINMFVCVFRYGIVTFHFSQIPHPANVRRRIRQLSDYLILSADWISYAIIDDITDVYGPLITHIEEEVDTIDDLILRAFQHTDALAGEHGQKKFDEKKSDAGEMGISGIDMLIRIGECRKKVMSLYRLLGNKADVIKGFAKRCNEQWEVAPKSEIGLYLGDIQDHILTMTGNLSHYEMVLSRAHGNYLAQVSIHMNERQEKTADVLGKLTVLGTIVLPMNIVTGMFGGNFKVPGQDVDNLNWFWATTAGLLIFGVMCFWWCKKVYKIV</sequence>
<evidence type="ECO:0000256" key="6">
    <source>
        <dbReference type="SAM" id="MobiDB-lite"/>
    </source>
</evidence>
<evidence type="ECO:0000256" key="5">
    <source>
        <dbReference type="ARBA" id="ARBA00023136"/>
    </source>
</evidence>
<dbReference type="HOGENOM" id="CLU_007127_10_0_1"/>
<dbReference type="FunFam" id="1.20.58.340:FF:000014">
    <property type="entry name" value="CorA family metal ion transporter"/>
    <property type="match status" value="1"/>
</dbReference>
<dbReference type="VEuPathDB" id="FungiDB:PV07_06429"/>
<dbReference type="EMBL" id="KN847043">
    <property type="protein sequence ID" value="KIW26610.1"/>
    <property type="molecule type" value="Genomic_DNA"/>
</dbReference>
<dbReference type="Pfam" id="PF01544">
    <property type="entry name" value="CorA"/>
    <property type="match status" value="2"/>
</dbReference>
<feature type="region of interest" description="Disordered" evidence="6">
    <location>
        <begin position="477"/>
        <end position="543"/>
    </location>
</feature>
<keyword evidence="5 7" id="KW-0472">Membrane</keyword>
<gene>
    <name evidence="8" type="ORF">PV07_06429</name>
</gene>
<evidence type="ECO:0000256" key="1">
    <source>
        <dbReference type="ARBA" id="ARBA00004141"/>
    </source>
</evidence>
<proteinExistence type="inferred from homology"/>